<accession>A0ABP4GHV9</accession>
<reference evidence="3" key="1">
    <citation type="journal article" date="2019" name="Int. J. Syst. Evol. Microbiol.">
        <title>The Global Catalogue of Microorganisms (GCM) 10K type strain sequencing project: providing services to taxonomists for standard genome sequencing and annotation.</title>
        <authorList>
            <consortium name="The Broad Institute Genomics Platform"/>
            <consortium name="The Broad Institute Genome Sequencing Center for Infectious Disease"/>
            <person name="Wu L."/>
            <person name="Ma J."/>
        </authorList>
    </citation>
    <scope>NUCLEOTIDE SEQUENCE [LARGE SCALE GENOMIC DNA]</scope>
    <source>
        <strain evidence="3">JCM 12762</strain>
    </source>
</reference>
<evidence type="ECO:0000313" key="3">
    <source>
        <dbReference type="Proteomes" id="UP001500943"/>
    </source>
</evidence>
<feature type="transmembrane region" description="Helical" evidence="1">
    <location>
        <begin position="151"/>
        <end position="168"/>
    </location>
</feature>
<protein>
    <recommendedName>
        <fullName evidence="4">DUF2142 domain-containing protein</fullName>
    </recommendedName>
</protein>
<dbReference type="Pfam" id="PF09913">
    <property type="entry name" value="DUF2142"/>
    <property type="match status" value="1"/>
</dbReference>
<proteinExistence type="predicted"/>
<organism evidence="2 3">
    <name type="scientific">Rhodoglobus aureus</name>
    <dbReference type="NCBI Taxonomy" id="191497"/>
    <lineage>
        <taxon>Bacteria</taxon>
        <taxon>Bacillati</taxon>
        <taxon>Actinomycetota</taxon>
        <taxon>Actinomycetes</taxon>
        <taxon>Micrococcales</taxon>
        <taxon>Microbacteriaceae</taxon>
        <taxon>Rhodoglobus</taxon>
    </lineage>
</organism>
<dbReference type="Proteomes" id="UP001500943">
    <property type="component" value="Unassembled WGS sequence"/>
</dbReference>
<keyword evidence="1" id="KW-1133">Transmembrane helix</keyword>
<feature type="transmembrane region" description="Helical" evidence="1">
    <location>
        <begin position="94"/>
        <end position="120"/>
    </location>
</feature>
<feature type="transmembrane region" description="Helical" evidence="1">
    <location>
        <begin position="431"/>
        <end position="457"/>
    </location>
</feature>
<feature type="transmembrane region" description="Helical" evidence="1">
    <location>
        <begin position="331"/>
        <end position="349"/>
    </location>
</feature>
<keyword evidence="1" id="KW-0812">Transmembrane</keyword>
<dbReference type="EMBL" id="BAAAKW010000063">
    <property type="protein sequence ID" value="GAA1225457.1"/>
    <property type="molecule type" value="Genomic_DNA"/>
</dbReference>
<feature type="transmembrane region" description="Helical" evidence="1">
    <location>
        <begin position="220"/>
        <end position="239"/>
    </location>
</feature>
<feature type="transmembrane region" description="Helical" evidence="1">
    <location>
        <begin position="127"/>
        <end position="145"/>
    </location>
</feature>
<evidence type="ECO:0008006" key="4">
    <source>
        <dbReference type="Google" id="ProtNLM"/>
    </source>
</evidence>
<sequence>MGASPDDDYHLVSIWCSTGDEAYCQPGSVEKSRFVPEAVLESPCYAFFDNRSAECQEQLDFTTDELVETARGNFVGAYPPVYYSVMSVFVGDNILVSVMLMRLFNILLFVGITTALYVLLPIQRRPALVWGWLITTMPLGLFLIASNNPSGWAIAGVGTAWLALLGYYETTGRGKTIALGALFTLAVFMAAGSRGDSALYVAGAIGVVWVLTFERSRQFVVRSALPAAMLAVSAVFFLMSRQVSSGISGFSGGSNAQTIGTQAADNLENLAGFGLLAYNLLNVPSLWVGVFGGWSLGWIDTSMPAVVTLLALAVFIGIGFAGLSVLNARKAFVVAGVGFVLWALPTYVLTQGGDKVGEQVQPRYILPLIVLLGGLLVLQAGRKRFTLGRVQSVVVVLALSGANLVALHMNMRRYITGNDVPGWNLNAGAEWFWSGAPAPMVVWAVGSAAFAGLVVILAREMSISAALVPEIDSSEETKLSAFR</sequence>
<feature type="transmembrane region" description="Helical" evidence="1">
    <location>
        <begin position="393"/>
        <end position="411"/>
    </location>
</feature>
<keyword evidence="3" id="KW-1185">Reference proteome</keyword>
<name>A0ABP4GHV9_9MICO</name>
<feature type="transmembrane region" description="Helical" evidence="1">
    <location>
        <begin position="197"/>
        <end position="213"/>
    </location>
</feature>
<keyword evidence="1" id="KW-0472">Membrane</keyword>
<comment type="caution">
    <text evidence="2">The sequence shown here is derived from an EMBL/GenBank/DDBJ whole genome shotgun (WGS) entry which is preliminary data.</text>
</comment>
<feature type="transmembrane region" description="Helical" evidence="1">
    <location>
        <begin position="305"/>
        <end position="326"/>
    </location>
</feature>
<feature type="transmembrane region" description="Helical" evidence="1">
    <location>
        <begin position="175"/>
        <end position="191"/>
    </location>
</feature>
<gene>
    <name evidence="2" type="ORF">GCM10009655_25250</name>
</gene>
<dbReference type="InterPro" id="IPR018674">
    <property type="entry name" value="DUF2142_membrane"/>
</dbReference>
<feature type="transmembrane region" description="Helical" evidence="1">
    <location>
        <begin position="364"/>
        <end position="381"/>
    </location>
</feature>
<evidence type="ECO:0000256" key="1">
    <source>
        <dbReference type="SAM" id="Phobius"/>
    </source>
</evidence>
<evidence type="ECO:0000313" key="2">
    <source>
        <dbReference type="EMBL" id="GAA1225457.1"/>
    </source>
</evidence>